<accession>A0A9W9WLB1</accession>
<reference evidence="1" key="1">
    <citation type="submission" date="2022-12" db="EMBL/GenBank/DDBJ databases">
        <authorList>
            <person name="Petersen C."/>
        </authorList>
    </citation>
    <scope>NUCLEOTIDE SEQUENCE</scope>
    <source>
        <strain evidence="1">IBT 30728</strain>
    </source>
</reference>
<dbReference type="RefSeq" id="XP_056785867.1">
    <property type="nucleotide sequence ID" value="XM_056938490.1"/>
</dbReference>
<comment type="caution">
    <text evidence="1">The sequence shown here is derived from an EMBL/GenBank/DDBJ whole genome shotgun (WGS) entry which is preliminary data.</text>
</comment>
<reference evidence="1" key="2">
    <citation type="journal article" date="2023" name="IMA Fungus">
        <title>Comparative genomic study of the Penicillium genus elucidates a diverse pangenome and 15 lateral gene transfer events.</title>
        <authorList>
            <person name="Petersen C."/>
            <person name="Sorensen T."/>
            <person name="Nielsen M.R."/>
            <person name="Sondergaard T.E."/>
            <person name="Sorensen J.L."/>
            <person name="Fitzpatrick D.A."/>
            <person name="Frisvad J.C."/>
            <person name="Nielsen K.L."/>
        </authorList>
    </citation>
    <scope>NUCLEOTIDE SEQUENCE</scope>
    <source>
        <strain evidence="1">IBT 30728</strain>
    </source>
</reference>
<keyword evidence="2" id="KW-1185">Reference proteome</keyword>
<evidence type="ECO:0000313" key="1">
    <source>
        <dbReference type="EMBL" id="KAJ5469277.1"/>
    </source>
</evidence>
<sequence length="63" mass="7125">MAWEWQLSWRTGKNQIPGNVFSPVGVDHIVPGLGLLNHLAKNGREEHWISGTEDIVVLGQWHI</sequence>
<dbReference type="Proteomes" id="UP001148312">
    <property type="component" value="Unassembled WGS sequence"/>
</dbReference>
<evidence type="ECO:0000313" key="2">
    <source>
        <dbReference type="Proteomes" id="UP001148312"/>
    </source>
</evidence>
<dbReference type="GeneID" id="81628740"/>
<proteinExistence type="predicted"/>
<dbReference type="AlphaFoldDB" id="A0A9W9WLB1"/>
<protein>
    <submittedName>
        <fullName evidence="1">Uncharacterized protein</fullName>
    </submittedName>
</protein>
<dbReference type="EMBL" id="JAPWDQ010000015">
    <property type="protein sequence ID" value="KAJ5469277.1"/>
    <property type="molecule type" value="Genomic_DNA"/>
</dbReference>
<name>A0A9W9WLB1_9EURO</name>
<organism evidence="1 2">
    <name type="scientific">Penicillium diatomitis</name>
    <dbReference type="NCBI Taxonomy" id="2819901"/>
    <lineage>
        <taxon>Eukaryota</taxon>
        <taxon>Fungi</taxon>
        <taxon>Dikarya</taxon>
        <taxon>Ascomycota</taxon>
        <taxon>Pezizomycotina</taxon>
        <taxon>Eurotiomycetes</taxon>
        <taxon>Eurotiomycetidae</taxon>
        <taxon>Eurotiales</taxon>
        <taxon>Aspergillaceae</taxon>
        <taxon>Penicillium</taxon>
    </lineage>
</organism>
<gene>
    <name evidence="1" type="ORF">N7539_008895</name>
</gene>